<protein>
    <submittedName>
        <fullName evidence="2">DUF4365 domain-containing protein</fullName>
    </submittedName>
</protein>
<sequence length="198" mass="22213">MARVERCGWWPLGRERDRRVDEAGFRRAGIPASAHKERASYHVLGLVANSAGCQLQDPQLDYDCLDTTVLGSGPHSRRGPRFDVQLKCTSSVHTARPLANGDYSMNLPADQYLKLRAPGYVPVRLVAMILPEGVEVPQVRNDGTFWALDGFMLWSDPEDWPALEPGRKFGRVILPRENEFTPEYVRDLIKRLGNGGGR</sequence>
<evidence type="ECO:0000259" key="1">
    <source>
        <dbReference type="Pfam" id="PF14280"/>
    </source>
</evidence>
<organism evidence="2 3">
    <name type="scientific">Streptomyces cinereoruber</name>
    <dbReference type="NCBI Taxonomy" id="67260"/>
    <lineage>
        <taxon>Bacteria</taxon>
        <taxon>Bacillati</taxon>
        <taxon>Actinomycetota</taxon>
        <taxon>Actinomycetes</taxon>
        <taxon>Kitasatosporales</taxon>
        <taxon>Streptomycetaceae</taxon>
        <taxon>Streptomyces</taxon>
    </lineage>
</organism>
<name>A0ABX6BAL0_9ACTN</name>
<dbReference type="Pfam" id="PF14280">
    <property type="entry name" value="DUF4365"/>
    <property type="match status" value="1"/>
</dbReference>
<accession>A0ABX6BAL0</accession>
<dbReference type="InterPro" id="IPR025375">
    <property type="entry name" value="DUF4365"/>
</dbReference>
<reference evidence="2 3" key="1">
    <citation type="submission" date="2017-09" db="EMBL/GenBank/DDBJ databases">
        <authorList>
            <person name="Lee N."/>
            <person name="Cho B.-K."/>
        </authorList>
    </citation>
    <scope>NUCLEOTIDE SEQUENCE [LARGE SCALE GENOMIC DNA]</scope>
    <source>
        <strain evidence="2 3">ATCC 19740</strain>
    </source>
</reference>
<dbReference type="Proteomes" id="UP000326029">
    <property type="component" value="Chromosome"/>
</dbReference>
<feature type="domain" description="DUF4365" evidence="1">
    <location>
        <begin position="37"/>
        <end position="191"/>
    </location>
</feature>
<evidence type="ECO:0000313" key="3">
    <source>
        <dbReference type="Proteomes" id="UP000326029"/>
    </source>
</evidence>
<dbReference type="EMBL" id="CP023693">
    <property type="protein sequence ID" value="QEV30933.1"/>
    <property type="molecule type" value="Genomic_DNA"/>
</dbReference>
<evidence type="ECO:0000313" key="2">
    <source>
        <dbReference type="EMBL" id="QEV30933.1"/>
    </source>
</evidence>
<keyword evidence="3" id="KW-1185">Reference proteome</keyword>
<gene>
    <name evidence="2" type="ORF">CP977_00930</name>
</gene>
<proteinExistence type="predicted"/>